<dbReference type="InterPro" id="IPR008978">
    <property type="entry name" value="HSP20-like_chaperone"/>
</dbReference>
<name>A0A444B606_9MICO</name>
<dbReference type="AlphaFoldDB" id="A0A444B606"/>
<sequence>MAQGSTSCDRRCVKGLAFDFVHADLPGMDPGSIDVNMGRGVLTLTAHRSSLHEQEVQWLTSERFSGSYRRQLTFGDDIDPDQVSATYDNGVLTVVLPVNKRSLPRQISVGTPSSQPVEVEASSDRGEESSSTRDRESST</sequence>
<organism evidence="5 6">
    <name type="scientific">Janibacter hoylei PVAS-1</name>
    <dbReference type="NCBI Taxonomy" id="1210046"/>
    <lineage>
        <taxon>Bacteria</taxon>
        <taxon>Bacillati</taxon>
        <taxon>Actinomycetota</taxon>
        <taxon>Actinomycetes</taxon>
        <taxon>Micrococcales</taxon>
        <taxon>Intrasporangiaceae</taxon>
        <taxon>Janibacter</taxon>
    </lineage>
</organism>
<dbReference type="PANTHER" id="PTHR11527">
    <property type="entry name" value="HEAT-SHOCK PROTEIN 20 FAMILY MEMBER"/>
    <property type="match status" value="1"/>
</dbReference>
<evidence type="ECO:0000259" key="4">
    <source>
        <dbReference type="PROSITE" id="PS01031"/>
    </source>
</evidence>
<evidence type="ECO:0000256" key="1">
    <source>
        <dbReference type="PROSITE-ProRule" id="PRU00285"/>
    </source>
</evidence>
<dbReference type="SUPFAM" id="SSF49764">
    <property type="entry name" value="HSP20-like chaperones"/>
    <property type="match status" value="1"/>
</dbReference>
<proteinExistence type="inferred from homology"/>
<comment type="caution">
    <text evidence="5">The sequence shown here is derived from an EMBL/GenBank/DDBJ whole genome shotgun (WGS) entry which is preliminary data.</text>
</comment>
<reference evidence="5 6" key="1">
    <citation type="journal article" date="2009" name="Int. J. Syst. Evol. Microbiol.">
        <title>Janibacter hoylei sp. nov., Bacillus isronensis sp. nov. and Bacillus aryabhattai sp. nov., isolated from cryotubes used for collecting air from the upper atmosphere.</title>
        <authorList>
            <person name="Shivaji S."/>
            <person name="Chaturvedi P."/>
            <person name="Begum Z."/>
            <person name="Pindi P.K."/>
            <person name="Manorama R."/>
            <person name="Padmanaban D.A."/>
            <person name="Shouche Y.S."/>
            <person name="Pawar S."/>
            <person name="Vaishampayan P."/>
            <person name="Dutt C.B."/>
            <person name="Datta G.N."/>
            <person name="Manchanda R.K."/>
            <person name="Rao U.R."/>
            <person name="Bhargava P.M."/>
            <person name="Narlikar J.V."/>
        </authorList>
    </citation>
    <scope>NUCLEOTIDE SEQUENCE [LARGE SCALE GENOMIC DNA]</scope>
    <source>
        <strain evidence="5 6">PVAS-1</strain>
    </source>
</reference>
<dbReference type="CDD" id="cd06464">
    <property type="entry name" value="ACD_sHsps-like"/>
    <property type="match status" value="1"/>
</dbReference>
<dbReference type="EMBL" id="PIPF01000007">
    <property type="protein sequence ID" value="RWU83827.1"/>
    <property type="molecule type" value="Genomic_DNA"/>
</dbReference>
<feature type="compositionally biased region" description="Basic and acidic residues" evidence="3">
    <location>
        <begin position="122"/>
        <end position="139"/>
    </location>
</feature>
<keyword evidence="6" id="KW-1185">Reference proteome</keyword>
<dbReference type="Pfam" id="PF00011">
    <property type="entry name" value="HSP20"/>
    <property type="match status" value="1"/>
</dbReference>
<evidence type="ECO:0000313" key="5">
    <source>
        <dbReference type="EMBL" id="RWU83827.1"/>
    </source>
</evidence>
<dbReference type="InterPro" id="IPR031107">
    <property type="entry name" value="Small_HSP"/>
</dbReference>
<protein>
    <submittedName>
        <fullName evidence="5">Hsp20/alpha crystallin family protein</fullName>
    </submittedName>
</protein>
<dbReference type="OrthoDB" id="5242916at2"/>
<dbReference type="PROSITE" id="PS01031">
    <property type="entry name" value="SHSP"/>
    <property type="match status" value="1"/>
</dbReference>
<dbReference type="Gene3D" id="2.60.40.790">
    <property type="match status" value="1"/>
</dbReference>
<evidence type="ECO:0000256" key="3">
    <source>
        <dbReference type="SAM" id="MobiDB-lite"/>
    </source>
</evidence>
<feature type="domain" description="SHSP" evidence="4">
    <location>
        <begin position="1"/>
        <end position="120"/>
    </location>
</feature>
<gene>
    <name evidence="5" type="ORF">CWN80_08875</name>
</gene>
<dbReference type="InterPro" id="IPR002068">
    <property type="entry name" value="A-crystallin/Hsp20_dom"/>
</dbReference>
<evidence type="ECO:0000313" key="6">
    <source>
        <dbReference type="Proteomes" id="UP000288711"/>
    </source>
</evidence>
<comment type="similarity">
    <text evidence="1 2">Belongs to the small heat shock protein (HSP20) family.</text>
</comment>
<feature type="region of interest" description="Disordered" evidence="3">
    <location>
        <begin position="104"/>
        <end position="139"/>
    </location>
</feature>
<accession>A0A444B606</accession>
<dbReference type="Proteomes" id="UP000288711">
    <property type="component" value="Unassembled WGS sequence"/>
</dbReference>
<evidence type="ECO:0000256" key="2">
    <source>
        <dbReference type="RuleBase" id="RU003616"/>
    </source>
</evidence>